<feature type="transmembrane region" description="Helical" evidence="10">
    <location>
        <begin position="68"/>
        <end position="96"/>
    </location>
</feature>
<evidence type="ECO:0000256" key="1">
    <source>
        <dbReference type="ARBA" id="ARBA00004651"/>
    </source>
</evidence>
<dbReference type="PANTHER" id="PTHR21137:SF35">
    <property type="entry name" value="ODORANT RECEPTOR 19A-RELATED"/>
    <property type="match status" value="1"/>
</dbReference>
<accession>A0AAW2I360</accession>
<dbReference type="GO" id="GO:0005886">
    <property type="term" value="C:plasma membrane"/>
    <property type="evidence" value="ECO:0007669"/>
    <property type="project" value="UniProtKB-SubCell"/>
</dbReference>
<dbReference type="InterPro" id="IPR004117">
    <property type="entry name" value="7tm6_olfct_rcpt"/>
</dbReference>
<evidence type="ECO:0000256" key="8">
    <source>
        <dbReference type="ARBA" id="ARBA00023170"/>
    </source>
</evidence>
<evidence type="ECO:0000256" key="9">
    <source>
        <dbReference type="ARBA" id="ARBA00023224"/>
    </source>
</evidence>
<dbReference type="AlphaFoldDB" id="A0AAW2I360"/>
<protein>
    <recommendedName>
        <fullName evidence="12">Odorant receptor</fullName>
    </recommendedName>
</protein>
<keyword evidence="3" id="KW-0716">Sensory transduction</keyword>
<keyword evidence="2" id="KW-1003">Cell membrane</keyword>
<evidence type="ECO:0008006" key="12">
    <source>
        <dbReference type="Google" id="ProtNLM"/>
    </source>
</evidence>
<evidence type="ECO:0000256" key="7">
    <source>
        <dbReference type="ARBA" id="ARBA00023136"/>
    </source>
</evidence>
<feature type="transmembrane region" description="Helical" evidence="10">
    <location>
        <begin position="228"/>
        <end position="250"/>
    </location>
</feature>
<dbReference type="GO" id="GO:0005549">
    <property type="term" value="F:odorant binding"/>
    <property type="evidence" value="ECO:0007669"/>
    <property type="project" value="InterPro"/>
</dbReference>
<sequence length="319" mass="37497">MRKIDSYSWTEEIQKDTERWYTKIALSHYTVLSGAVLSFVILPMFYPGERALPYLFPVDNLVSPYYEIVYVFQCFIILVFILNTVSYDLTCCGFLMRLSSHMEVISTNLDKFSEYYPCPDYSKYIQGYSDSEKIISVYSNKHGSFRDLMNYDNYMIRRAYDEQLTDYTVKFLKDNIIHHQEIIRQISKVDMMFNQSIFIQLMGGSILFCIAASVLFNENVIWLKDSRMGTFAVFGFLDMFLFCYCGTYIMNTGEKVEQSLYSLPWYEMHPKARKMISYMLVRLHNMKGITAGRVIGVNLDLYLQIMKFAHSFIALLKEL</sequence>
<name>A0AAW2I360_9NEOP</name>
<reference evidence="11" key="1">
    <citation type="journal article" date="2024" name="Gigascience">
        <title>Chromosome-level genome of the poultry shaft louse Menopon gallinae provides insight into the host-switching and adaptive evolution of parasitic lice.</title>
        <authorList>
            <person name="Xu Y."/>
            <person name="Ma L."/>
            <person name="Liu S."/>
            <person name="Liang Y."/>
            <person name="Liu Q."/>
            <person name="He Z."/>
            <person name="Tian L."/>
            <person name="Duan Y."/>
            <person name="Cai W."/>
            <person name="Li H."/>
            <person name="Song F."/>
        </authorList>
    </citation>
    <scope>NUCLEOTIDE SEQUENCE</scope>
    <source>
        <strain evidence="11">Cailab_2023a</strain>
    </source>
</reference>
<gene>
    <name evidence="11" type="ORF">PYX00_003890</name>
</gene>
<comment type="subcellular location">
    <subcellularLocation>
        <location evidence="1">Cell membrane</location>
        <topology evidence="1">Multi-pass membrane protein</topology>
    </subcellularLocation>
</comment>
<evidence type="ECO:0000256" key="2">
    <source>
        <dbReference type="ARBA" id="ARBA00022475"/>
    </source>
</evidence>
<dbReference type="GO" id="GO:0004984">
    <property type="term" value="F:olfactory receptor activity"/>
    <property type="evidence" value="ECO:0007669"/>
    <property type="project" value="InterPro"/>
</dbReference>
<evidence type="ECO:0000256" key="10">
    <source>
        <dbReference type="SAM" id="Phobius"/>
    </source>
</evidence>
<evidence type="ECO:0000256" key="5">
    <source>
        <dbReference type="ARBA" id="ARBA00022725"/>
    </source>
</evidence>
<comment type="caution">
    <text evidence="11">The sequence shown here is derived from an EMBL/GenBank/DDBJ whole genome shotgun (WGS) entry which is preliminary data.</text>
</comment>
<keyword evidence="9" id="KW-0807">Transducer</keyword>
<keyword evidence="8" id="KW-0675">Receptor</keyword>
<evidence type="ECO:0000256" key="3">
    <source>
        <dbReference type="ARBA" id="ARBA00022606"/>
    </source>
</evidence>
<feature type="transmembrane region" description="Helical" evidence="10">
    <location>
        <begin position="29"/>
        <end position="48"/>
    </location>
</feature>
<keyword evidence="7 10" id="KW-0472">Membrane</keyword>
<evidence type="ECO:0000313" key="11">
    <source>
        <dbReference type="EMBL" id="KAL0276291.1"/>
    </source>
</evidence>
<dbReference type="EMBL" id="JARGDH010000002">
    <property type="protein sequence ID" value="KAL0276291.1"/>
    <property type="molecule type" value="Genomic_DNA"/>
</dbReference>
<keyword evidence="5" id="KW-0552">Olfaction</keyword>
<keyword evidence="4 10" id="KW-0812">Transmembrane</keyword>
<proteinExistence type="predicted"/>
<dbReference type="GO" id="GO:0007165">
    <property type="term" value="P:signal transduction"/>
    <property type="evidence" value="ECO:0007669"/>
    <property type="project" value="UniProtKB-KW"/>
</dbReference>
<evidence type="ECO:0000256" key="6">
    <source>
        <dbReference type="ARBA" id="ARBA00022989"/>
    </source>
</evidence>
<organism evidence="11">
    <name type="scientific">Menopon gallinae</name>
    <name type="common">poultry shaft louse</name>
    <dbReference type="NCBI Taxonomy" id="328185"/>
    <lineage>
        <taxon>Eukaryota</taxon>
        <taxon>Metazoa</taxon>
        <taxon>Ecdysozoa</taxon>
        <taxon>Arthropoda</taxon>
        <taxon>Hexapoda</taxon>
        <taxon>Insecta</taxon>
        <taxon>Pterygota</taxon>
        <taxon>Neoptera</taxon>
        <taxon>Paraneoptera</taxon>
        <taxon>Psocodea</taxon>
        <taxon>Troctomorpha</taxon>
        <taxon>Phthiraptera</taxon>
        <taxon>Amblycera</taxon>
        <taxon>Menoponidae</taxon>
        <taxon>Menopon</taxon>
    </lineage>
</organism>
<dbReference type="Pfam" id="PF02949">
    <property type="entry name" value="7tm_6"/>
    <property type="match status" value="1"/>
</dbReference>
<keyword evidence="6 10" id="KW-1133">Transmembrane helix</keyword>
<evidence type="ECO:0000256" key="4">
    <source>
        <dbReference type="ARBA" id="ARBA00022692"/>
    </source>
</evidence>
<feature type="transmembrane region" description="Helical" evidence="10">
    <location>
        <begin position="197"/>
        <end position="216"/>
    </location>
</feature>
<dbReference type="PANTHER" id="PTHR21137">
    <property type="entry name" value="ODORANT RECEPTOR"/>
    <property type="match status" value="1"/>
</dbReference>